<sequence length="89" mass="10473">MNERPLLNQKRRHSLIQWIRMRMRLPSQFSSISTGIRLFFPTSESLKADVCQYGVPGMYSSQIQIICRLALAQQLQYNQCSRTTYLARF</sequence>
<organism evidence="1 2">
    <name type="scientific">Laccaria amethystina LaAM-08-1</name>
    <dbReference type="NCBI Taxonomy" id="1095629"/>
    <lineage>
        <taxon>Eukaryota</taxon>
        <taxon>Fungi</taxon>
        <taxon>Dikarya</taxon>
        <taxon>Basidiomycota</taxon>
        <taxon>Agaricomycotina</taxon>
        <taxon>Agaricomycetes</taxon>
        <taxon>Agaricomycetidae</taxon>
        <taxon>Agaricales</taxon>
        <taxon>Agaricineae</taxon>
        <taxon>Hydnangiaceae</taxon>
        <taxon>Laccaria</taxon>
    </lineage>
</organism>
<dbReference type="HOGENOM" id="CLU_2455079_0_0_1"/>
<reference evidence="2" key="2">
    <citation type="submission" date="2015-01" db="EMBL/GenBank/DDBJ databases">
        <title>Evolutionary Origins and Diversification of the Mycorrhizal Mutualists.</title>
        <authorList>
            <consortium name="DOE Joint Genome Institute"/>
            <consortium name="Mycorrhizal Genomics Consortium"/>
            <person name="Kohler A."/>
            <person name="Kuo A."/>
            <person name="Nagy L.G."/>
            <person name="Floudas D."/>
            <person name="Copeland A."/>
            <person name="Barry K.W."/>
            <person name="Cichocki N."/>
            <person name="Veneault-Fourrey C."/>
            <person name="LaButti K."/>
            <person name="Lindquist E.A."/>
            <person name="Lipzen A."/>
            <person name="Lundell T."/>
            <person name="Morin E."/>
            <person name="Murat C."/>
            <person name="Riley R."/>
            <person name="Ohm R."/>
            <person name="Sun H."/>
            <person name="Tunlid A."/>
            <person name="Henrissat B."/>
            <person name="Grigoriev I.V."/>
            <person name="Hibbett D.S."/>
            <person name="Martin F."/>
        </authorList>
    </citation>
    <scope>NUCLEOTIDE SEQUENCE [LARGE SCALE GENOMIC DNA]</scope>
    <source>
        <strain evidence="2">LaAM-08-1</strain>
    </source>
</reference>
<evidence type="ECO:0000313" key="2">
    <source>
        <dbReference type="Proteomes" id="UP000054477"/>
    </source>
</evidence>
<reference evidence="1 2" key="1">
    <citation type="submission" date="2014-04" db="EMBL/GenBank/DDBJ databases">
        <authorList>
            <consortium name="DOE Joint Genome Institute"/>
            <person name="Kuo A."/>
            <person name="Kohler A."/>
            <person name="Nagy L.G."/>
            <person name="Floudas D."/>
            <person name="Copeland A."/>
            <person name="Barry K.W."/>
            <person name="Cichocki N."/>
            <person name="Veneault-Fourrey C."/>
            <person name="LaButti K."/>
            <person name="Lindquist E.A."/>
            <person name="Lipzen A."/>
            <person name="Lundell T."/>
            <person name="Morin E."/>
            <person name="Murat C."/>
            <person name="Sun H."/>
            <person name="Tunlid A."/>
            <person name="Henrissat B."/>
            <person name="Grigoriev I.V."/>
            <person name="Hibbett D.S."/>
            <person name="Martin F."/>
            <person name="Nordberg H.P."/>
            <person name="Cantor M.N."/>
            <person name="Hua S.X."/>
        </authorList>
    </citation>
    <scope>NUCLEOTIDE SEQUENCE [LARGE SCALE GENOMIC DNA]</scope>
    <source>
        <strain evidence="1 2">LaAM-08-1</strain>
    </source>
</reference>
<evidence type="ECO:0000313" key="1">
    <source>
        <dbReference type="EMBL" id="KIK04996.1"/>
    </source>
</evidence>
<dbReference type="AlphaFoldDB" id="A0A0C9XJ14"/>
<dbReference type="EMBL" id="KN838564">
    <property type="protein sequence ID" value="KIK04996.1"/>
    <property type="molecule type" value="Genomic_DNA"/>
</dbReference>
<name>A0A0C9XJ14_9AGAR</name>
<keyword evidence="2" id="KW-1185">Reference proteome</keyword>
<protein>
    <submittedName>
        <fullName evidence="1">Unplaced genomic scaffold K443scaffold_29, whole genome shotgun sequence</fullName>
    </submittedName>
</protein>
<accession>A0A0C9XJ14</accession>
<proteinExistence type="predicted"/>
<gene>
    <name evidence="1" type="ORF">K443DRAFT_378817</name>
</gene>
<dbReference type="Proteomes" id="UP000054477">
    <property type="component" value="Unassembled WGS sequence"/>
</dbReference>